<accession>A0A0J6VNP0</accession>
<dbReference type="PROSITE" id="PS00018">
    <property type="entry name" value="EF_HAND_1"/>
    <property type="match status" value="1"/>
</dbReference>
<dbReference type="AlphaFoldDB" id="A0A0J6VNP0"/>
<dbReference type="InterPro" id="IPR025247">
    <property type="entry name" value="EcoRI-like_methylase"/>
</dbReference>
<dbReference type="Pfam" id="PF13651">
    <property type="entry name" value="EcoRI_methylase"/>
    <property type="match status" value="1"/>
</dbReference>
<evidence type="ECO:0000313" key="1">
    <source>
        <dbReference type="EMBL" id="KMO71117.1"/>
    </source>
</evidence>
<sequence length="402" mass="45792">MTTASKNSSLQAARETKNDEFYTQWADIEREINAYLEFDPNVFRDKVVLLPCDDPEWSNFAKFFALHFVDFGLKKLISTSYAPDSNPNLAYYTPTLFEMDDPKFDETKTHTNGKKFVLELKDINGDGIVNIDDLQWEYLDGDGDFRSKEVTALRDESDFVITNPPFSLFRQFMTWIIGGGRRFSVIGNNNAITYNEVFPHIMANQLWKGATANSTDMVFGVPKGAKVSAADRLKAEKLGYPSDDERDYTRLGNSCWFTNIDHGRRHEPLQLMTTADNIKFSKHKEVRGVGYPTYDNFPAIEVPFVDAIPSDHDGMMGVPITFLDKYNPDQFEIVGSSEGDYPQTKTYGPKERVVDGVRMKSNTGSFGCFVRTESFGPGTYFDVGYPVKRIYKRIFIRRKDAS</sequence>
<dbReference type="EMBL" id="JYNL01000061">
    <property type="protein sequence ID" value="KMO71117.1"/>
    <property type="molecule type" value="Genomic_DNA"/>
</dbReference>
<dbReference type="STRING" id="37916.MCHLDSM_04752"/>
<dbReference type="PATRIC" id="fig|37916.4.peg.4755"/>
<evidence type="ECO:0008006" key="3">
    <source>
        <dbReference type="Google" id="ProtNLM"/>
    </source>
</evidence>
<dbReference type="InterPro" id="IPR018247">
    <property type="entry name" value="EF_Hand_1_Ca_BS"/>
</dbReference>
<dbReference type="RefSeq" id="WP_048472034.1">
    <property type="nucleotide sequence ID" value="NZ_JYNL01000061.1"/>
</dbReference>
<name>A0A0J6VNP0_9MYCO</name>
<comment type="caution">
    <text evidence="1">The sequence shown here is derived from an EMBL/GenBank/DDBJ whole genome shotgun (WGS) entry which is preliminary data.</text>
</comment>
<evidence type="ECO:0000313" key="2">
    <source>
        <dbReference type="Proteomes" id="UP000036513"/>
    </source>
</evidence>
<keyword evidence="2" id="KW-1185">Reference proteome</keyword>
<organism evidence="1 2">
    <name type="scientific">Mycolicibacterium chlorophenolicum</name>
    <dbReference type="NCBI Taxonomy" id="37916"/>
    <lineage>
        <taxon>Bacteria</taxon>
        <taxon>Bacillati</taxon>
        <taxon>Actinomycetota</taxon>
        <taxon>Actinomycetes</taxon>
        <taxon>Mycobacteriales</taxon>
        <taxon>Mycobacteriaceae</taxon>
        <taxon>Mycolicibacterium</taxon>
    </lineage>
</organism>
<protein>
    <recommendedName>
        <fullName evidence="3">DNA methyltransferase</fullName>
    </recommendedName>
</protein>
<dbReference type="Proteomes" id="UP000036513">
    <property type="component" value="Unassembled WGS sequence"/>
</dbReference>
<gene>
    <name evidence="1" type="ORF">MCHLDSM_04752</name>
</gene>
<proteinExistence type="predicted"/>
<reference evidence="1 2" key="1">
    <citation type="journal article" date="2015" name="Genome Biol. Evol.">
        <title>Characterization of Three Mycobacterium spp. with Potential Use in Bioremediation by Genome Sequencing and Comparative Genomics.</title>
        <authorList>
            <person name="Das S."/>
            <person name="Pettersson B.M."/>
            <person name="Behra P.R."/>
            <person name="Ramesh M."/>
            <person name="Dasgupta S."/>
            <person name="Bhattacharya A."/>
            <person name="Kirsebom L.A."/>
        </authorList>
    </citation>
    <scope>NUCLEOTIDE SEQUENCE [LARGE SCALE GENOMIC DNA]</scope>
    <source>
        <strain evidence="1 2">DSM 43826</strain>
    </source>
</reference>